<accession>T1IAY8</accession>
<protein>
    <submittedName>
        <fullName evidence="1">Tc1-like transposase DDE domain-containing protein</fullName>
    </submittedName>
</protein>
<dbReference type="Proteomes" id="UP000015103">
    <property type="component" value="Unassembled WGS sequence"/>
</dbReference>
<proteinExistence type="predicted"/>
<name>T1IAY8_RHOPR</name>
<dbReference type="HOGENOM" id="CLU_1103940_0_0_1"/>
<dbReference type="GO" id="GO:0003676">
    <property type="term" value="F:nucleic acid binding"/>
    <property type="evidence" value="ECO:0007669"/>
    <property type="project" value="InterPro"/>
</dbReference>
<dbReference type="Gene3D" id="3.30.420.10">
    <property type="entry name" value="Ribonuclease H-like superfamily/Ribonuclease H"/>
    <property type="match status" value="1"/>
</dbReference>
<dbReference type="InterPro" id="IPR036397">
    <property type="entry name" value="RNaseH_sf"/>
</dbReference>
<sequence length="252" mass="28762">MADQLPRQPWFKGTVTNKWVVTTISRLRANHTVCGSYLHRINKKVLSPLCVDCNEEKDFKHIIMICPRYVVERKRMFHDLYSLCNVSSHFVPLLGRELKLSAADEHIGIVSSINIEAVIPLAPFIGDQFILMQDNARPHTARIVTEYLEQVGITVLDWLTRTPDMNPIDHLWDNLGRHRNSVCRSRLHELAIKVFIRTCNSHSNPLVCHLSSHHHPDHPPRRLKSASGLAIFSLLKRVANPREDLGSVLITG</sequence>
<dbReference type="EnsemblMetazoa" id="RPRC013459-RA">
    <property type="protein sequence ID" value="RPRC013459-PA"/>
    <property type="gene ID" value="RPRC013459"/>
</dbReference>
<keyword evidence="2" id="KW-1185">Reference proteome</keyword>
<dbReference type="EMBL" id="ACPB03007388">
    <property type="status" value="NOT_ANNOTATED_CDS"/>
    <property type="molecule type" value="Genomic_DNA"/>
</dbReference>
<evidence type="ECO:0000313" key="2">
    <source>
        <dbReference type="Proteomes" id="UP000015103"/>
    </source>
</evidence>
<dbReference type="VEuPathDB" id="VectorBase:RPRC013459"/>
<reference evidence="1" key="1">
    <citation type="submission" date="2015-05" db="UniProtKB">
        <authorList>
            <consortium name="EnsemblMetazoa"/>
        </authorList>
    </citation>
    <scope>IDENTIFICATION</scope>
</reference>
<dbReference type="STRING" id="13249.T1IAY8"/>
<dbReference type="InParanoid" id="T1IAY8"/>
<evidence type="ECO:0000313" key="1">
    <source>
        <dbReference type="EnsemblMetazoa" id="RPRC013459-PA"/>
    </source>
</evidence>
<organism evidence="1 2">
    <name type="scientific">Rhodnius prolixus</name>
    <name type="common">Triatomid bug</name>
    <dbReference type="NCBI Taxonomy" id="13249"/>
    <lineage>
        <taxon>Eukaryota</taxon>
        <taxon>Metazoa</taxon>
        <taxon>Ecdysozoa</taxon>
        <taxon>Arthropoda</taxon>
        <taxon>Hexapoda</taxon>
        <taxon>Insecta</taxon>
        <taxon>Pterygota</taxon>
        <taxon>Neoptera</taxon>
        <taxon>Paraneoptera</taxon>
        <taxon>Hemiptera</taxon>
        <taxon>Heteroptera</taxon>
        <taxon>Panheteroptera</taxon>
        <taxon>Cimicomorpha</taxon>
        <taxon>Reduviidae</taxon>
        <taxon>Triatominae</taxon>
        <taxon>Rhodnius</taxon>
    </lineage>
</organism>
<dbReference type="AlphaFoldDB" id="T1IAY8"/>